<evidence type="ECO:0000313" key="3">
    <source>
        <dbReference type="EMBL" id="CAC5359337.1"/>
    </source>
</evidence>
<dbReference type="Proteomes" id="UP000507470">
    <property type="component" value="Unassembled WGS sequence"/>
</dbReference>
<name>A0A6J8A0K1_MYTCO</name>
<protein>
    <recommendedName>
        <fullName evidence="2">CCHC-type domain-containing protein</fullName>
    </recommendedName>
</protein>
<dbReference type="AlphaFoldDB" id="A0A6J8A0K1"/>
<evidence type="ECO:0000313" key="4">
    <source>
        <dbReference type="Proteomes" id="UP000507470"/>
    </source>
</evidence>
<sequence>MDFNLRPQWSMWRHNHFTHQYPACGKCGLAHHRFEMCLAYNKRCFWCDKFGHFARQCFAARSSLFGKIQYTKSTNSKVSSVQKKSTKKQQRDNQRLIQYYKTKNSLKELPFSNLRTSAVVNFFDQAAPLKVELKQANIEIQKNKSVISATANILKRAQEDIRTLTCKLVDSQNQPNSSEQLKECLDKISKLEKEKEDNSACMKTLSDQNNFLILKCEYQTFEIGNITTQNHELRNNSKILTDQSADMANQIRICRTHHMNHQNASQCSGNGRFKNQRTFYR</sequence>
<feature type="domain" description="CCHC-type" evidence="2">
    <location>
        <begin position="43"/>
        <end position="57"/>
    </location>
</feature>
<keyword evidence="1" id="KW-0479">Metal-binding</keyword>
<dbReference type="SUPFAM" id="SSF57756">
    <property type="entry name" value="Retrovirus zinc finger-like domains"/>
    <property type="match status" value="1"/>
</dbReference>
<evidence type="ECO:0000256" key="1">
    <source>
        <dbReference type="PROSITE-ProRule" id="PRU00047"/>
    </source>
</evidence>
<accession>A0A6J8A0K1</accession>
<proteinExistence type="predicted"/>
<keyword evidence="4" id="KW-1185">Reference proteome</keyword>
<keyword evidence="1" id="KW-0862">Zinc</keyword>
<dbReference type="PROSITE" id="PS50158">
    <property type="entry name" value="ZF_CCHC"/>
    <property type="match status" value="1"/>
</dbReference>
<dbReference type="EMBL" id="CACVKT020000470">
    <property type="protein sequence ID" value="CAC5359337.1"/>
    <property type="molecule type" value="Genomic_DNA"/>
</dbReference>
<evidence type="ECO:0000259" key="2">
    <source>
        <dbReference type="PROSITE" id="PS50158"/>
    </source>
</evidence>
<dbReference type="GO" id="GO:0003676">
    <property type="term" value="F:nucleic acid binding"/>
    <property type="evidence" value="ECO:0007669"/>
    <property type="project" value="InterPro"/>
</dbReference>
<gene>
    <name evidence="3" type="ORF">MCOR_2231</name>
</gene>
<keyword evidence="1" id="KW-0863">Zinc-finger</keyword>
<reference evidence="3 4" key="1">
    <citation type="submission" date="2020-06" db="EMBL/GenBank/DDBJ databases">
        <authorList>
            <person name="Li R."/>
            <person name="Bekaert M."/>
        </authorList>
    </citation>
    <scope>NUCLEOTIDE SEQUENCE [LARGE SCALE GENOMIC DNA]</scope>
    <source>
        <strain evidence="4">wild</strain>
    </source>
</reference>
<dbReference type="InterPro" id="IPR036875">
    <property type="entry name" value="Znf_CCHC_sf"/>
</dbReference>
<dbReference type="OrthoDB" id="6174796at2759"/>
<dbReference type="InterPro" id="IPR001878">
    <property type="entry name" value="Znf_CCHC"/>
</dbReference>
<dbReference type="GO" id="GO:0008270">
    <property type="term" value="F:zinc ion binding"/>
    <property type="evidence" value="ECO:0007669"/>
    <property type="project" value="UniProtKB-KW"/>
</dbReference>
<organism evidence="3 4">
    <name type="scientific">Mytilus coruscus</name>
    <name type="common">Sea mussel</name>
    <dbReference type="NCBI Taxonomy" id="42192"/>
    <lineage>
        <taxon>Eukaryota</taxon>
        <taxon>Metazoa</taxon>
        <taxon>Spiralia</taxon>
        <taxon>Lophotrochozoa</taxon>
        <taxon>Mollusca</taxon>
        <taxon>Bivalvia</taxon>
        <taxon>Autobranchia</taxon>
        <taxon>Pteriomorphia</taxon>
        <taxon>Mytilida</taxon>
        <taxon>Mytiloidea</taxon>
        <taxon>Mytilidae</taxon>
        <taxon>Mytilinae</taxon>
        <taxon>Mytilus</taxon>
    </lineage>
</organism>